<evidence type="ECO:0000313" key="3">
    <source>
        <dbReference type="Proteomes" id="UP001054857"/>
    </source>
</evidence>
<keyword evidence="3" id="KW-1185">Reference proteome</keyword>
<organism evidence="2 3">
    <name type="scientific">Astrephomene gubernaculifera</name>
    <dbReference type="NCBI Taxonomy" id="47775"/>
    <lineage>
        <taxon>Eukaryota</taxon>
        <taxon>Viridiplantae</taxon>
        <taxon>Chlorophyta</taxon>
        <taxon>core chlorophytes</taxon>
        <taxon>Chlorophyceae</taxon>
        <taxon>CS clade</taxon>
        <taxon>Chlamydomonadales</taxon>
        <taxon>Astrephomenaceae</taxon>
        <taxon>Astrephomene</taxon>
    </lineage>
</organism>
<feature type="compositionally biased region" description="Low complexity" evidence="1">
    <location>
        <begin position="198"/>
        <end position="207"/>
    </location>
</feature>
<dbReference type="EMBL" id="BMAR01000008">
    <property type="protein sequence ID" value="GFR44781.1"/>
    <property type="molecule type" value="Genomic_DNA"/>
</dbReference>
<feature type="non-terminal residue" evidence="2">
    <location>
        <position position="1"/>
    </location>
</feature>
<gene>
    <name evidence="2" type="ORF">Agub_g6113</name>
</gene>
<protein>
    <submittedName>
        <fullName evidence="2">Uncharacterized protein</fullName>
    </submittedName>
</protein>
<sequence length="281" mass="28626">LRVRRSLGGNEGVASRSPSVATSVLAEGARDSFGGRLQGGDELSVCRGHSLPLKHTLLSEALSRGAGLCIADCNAYVQDSKVYPHDLAVSRGSAPPQSLALATCSGSEGGRPLLALYATYNSVLPQALLQSVVQELGQLLRALTPCVAAKVTGPLAVEWGQLRRQLMDSLRHRSTRSIPGSTASQRYVACVAQDDLGQQPQQQLQAPAPQPTGPQAPLPPPSPLPPPPHATPAAAAAAAVAADFPAAAAAAAAAYSIPAAESPSLAGGLLQLPLPGMGSEP</sequence>
<name>A0AAD3HLA7_9CHLO</name>
<feature type="non-terminal residue" evidence="2">
    <location>
        <position position="281"/>
    </location>
</feature>
<accession>A0AAD3HLA7</accession>
<dbReference type="AlphaFoldDB" id="A0AAD3HLA7"/>
<proteinExistence type="predicted"/>
<evidence type="ECO:0000313" key="2">
    <source>
        <dbReference type="EMBL" id="GFR44781.1"/>
    </source>
</evidence>
<reference evidence="2 3" key="1">
    <citation type="journal article" date="2021" name="Sci. Rep.">
        <title>Genome sequencing of the multicellular alga Astrephomene provides insights into convergent evolution of germ-soma differentiation.</title>
        <authorList>
            <person name="Yamashita S."/>
            <person name="Yamamoto K."/>
            <person name="Matsuzaki R."/>
            <person name="Suzuki S."/>
            <person name="Yamaguchi H."/>
            <person name="Hirooka S."/>
            <person name="Minakuchi Y."/>
            <person name="Miyagishima S."/>
            <person name="Kawachi M."/>
            <person name="Toyoda A."/>
            <person name="Nozaki H."/>
        </authorList>
    </citation>
    <scope>NUCLEOTIDE SEQUENCE [LARGE SCALE GENOMIC DNA]</scope>
    <source>
        <strain evidence="2 3">NIES-4017</strain>
    </source>
</reference>
<comment type="caution">
    <text evidence="2">The sequence shown here is derived from an EMBL/GenBank/DDBJ whole genome shotgun (WGS) entry which is preliminary data.</text>
</comment>
<dbReference type="Proteomes" id="UP001054857">
    <property type="component" value="Unassembled WGS sequence"/>
</dbReference>
<feature type="compositionally biased region" description="Pro residues" evidence="1">
    <location>
        <begin position="208"/>
        <end position="230"/>
    </location>
</feature>
<evidence type="ECO:0000256" key="1">
    <source>
        <dbReference type="SAM" id="MobiDB-lite"/>
    </source>
</evidence>
<feature type="region of interest" description="Disordered" evidence="1">
    <location>
        <begin position="198"/>
        <end position="234"/>
    </location>
</feature>